<accession>A0A8H9FYL8</accession>
<name>A0A8H9FYL8_9SPHI</name>
<dbReference type="InterPro" id="IPR036388">
    <property type="entry name" value="WH-like_DNA-bd_sf"/>
</dbReference>
<dbReference type="EMBL" id="BMKM01000002">
    <property type="protein sequence ID" value="GGE14213.1"/>
    <property type="molecule type" value="Genomic_DNA"/>
</dbReference>
<gene>
    <name evidence="2" type="ORF">GCM10011516_10020</name>
</gene>
<dbReference type="PANTHER" id="PTHR18964:SF149">
    <property type="entry name" value="BIFUNCTIONAL UDP-N-ACETYLGLUCOSAMINE 2-EPIMERASE_N-ACETYLMANNOSAMINE KINASE"/>
    <property type="match status" value="1"/>
</dbReference>
<comment type="similarity">
    <text evidence="1">Belongs to the ROK (NagC/XylR) family.</text>
</comment>
<keyword evidence="3" id="KW-1185">Reference proteome</keyword>
<dbReference type="Gene3D" id="3.30.420.40">
    <property type="match status" value="2"/>
</dbReference>
<dbReference type="InterPro" id="IPR000600">
    <property type="entry name" value="ROK"/>
</dbReference>
<dbReference type="RefSeq" id="WP_182498760.1">
    <property type="nucleotide sequence ID" value="NZ_BMKM01000002.1"/>
</dbReference>
<organism evidence="2 3">
    <name type="scientific">Sphingobacterium cellulitidis</name>
    <dbReference type="NCBI Taxonomy" id="1768011"/>
    <lineage>
        <taxon>Bacteria</taxon>
        <taxon>Pseudomonadati</taxon>
        <taxon>Bacteroidota</taxon>
        <taxon>Sphingobacteriia</taxon>
        <taxon>Sphingobacteriales</taxon>
        <taxon>Sphingobacteriaceae</taxon>
        <taxon>Sphingobacterium</taxon>
    </lineage>
</organism>
<dbReference type="InterPro" id="IPR043129">
    <property type="entry name" value="ATPase_NBD"/>
</dbReference>
<dbReference type="Gene3D" id="1.10.10.10">
    <property type="entry name" value="Winged helix-like DNA-binding domain superfamily/Winged helix DNA-binding domain"/>
    <property type="match status" value="1"/>
</dbReference>
<dbReference type="Proteomes" id="UP000614460">
    <property type="component" value="Unassembled WGS sequence"/>
</dbReference>
<dbReference type="PANTHER" id="PTHR18964">
    <property type="entry name" value="ROK (REPRESSOR, ORF, KINASE) FAMILY"/>
    <property type="match status" value="1"/>
</dbReference>
<dbReference type="InterPro" id="IPR036390">
    <property type="entry name" value="WH_DNA-bd_sf"/>
</dbReference>
<dbReference type="SUPFAM" id="SSF46785">
    <property type="entry name" value="Winged helix' DNA-binding domain"/>
    <property type="match status" value="1"/>
</dbReference>
<evidence type="ECO:0000256" key="1">
    <source>
        <dbReference type="ARBA" id="ARBA00006479"/>
    </source>
</evidence>
<evidence type="ECO:0000313" key="2">
    <source>
        <dbReference type="EMBL" id="GGE14213.1"/>
    </source>
</evidence>
<reference evidence="2" key="2">
    <citation type="submission" date="2020-09" db="EMBL/GenBank/DDBJ databases">
        <authorList>
            <person name="Sun Q."/>
            <person name="Zhou Y."/>
        </authorList>
    </citation>
    <scope>NUCLEOTIDE SEQUENCE</scope>
    <source>
        <strain evidence="2">CGMCC 1.15966</strain>
    </source>
</reference>
<dbReference type="AlphaFoldDB" id="A0A8H9FYL8"/>
<comment type="caution">
    <text evidence="2">The sequence shown here is derived from an EMBL/GenBank/DDBJ whole genome shotgun (WGS) entry which is preliminary data.</text>
</comment>
<evidence type="ECO:0000313" key="3">
    <source>
        <dbReference type="Proteomes" id="UP000614460"/>
    </source>
</evidence>
<proteinExistence type="inferred from homology"/>
<protein>
    <submittedName>
        <fullName evidence="2">Transcriptional regulator</fullName>
    </submittedName>
</protein>
<sequence>MPTLELAIVKRLYFSNPQSIADLSISIGKSIPNITNAINRLLQSGLILQAGLAASTGGRRASQFIPNQDKLPNILSIAIDQFYSSAVIIDFNRQFKTEVAIVQIALASTDAYSKIVKLIEESLQMTDVSEIFAIGVTIPGFVDYQSGLNNSYPVDSPLHNLKKNLQKEFNLPVFIENDSKAIAIAEHNFGVAKSYKDVMVINLNWGVGLGMILDNELYRGHSGFAGEFSHIPLSDSNKLCSCGKKGCLEVEASLLAAVESTIQTLQLGSPSSLQKDFINQKYITGEQLIDAATQGDQLAMESINRIGYILGKGISTLIHIINPQLIVISGRGSKAKEILAPKIKSSLLEFSISRLSKNTEIVFSDLNNVQLLGSACICIEHSDKNLLRKKDLTTPSYNHN</sequence>
<reference evidence="2" key="1">
    <citation type="journal article" date="2014" name="Int. J. Syst. Evol. Microbiol.">
        <title>Complete genome sequence of Corynebacterium casei LMG S-19264T (=DSM 44701T), isolated from a smear-ripened cheese.</title>
        <authorList>
            <consortium name="US DOE Joint Genome Institute (JGI-PGF)"/>
            <person name="Walter F."/>
            <person name="Albersmeier A."/>
            <person name="Kalinowski J."/>
            <person name="Ruckert C."/>
        </authorList>
    </citation>
    <scope>NUCLEOTIDE SEQUENCE</scope>
    <source>
        <strain evidence="2">CGMCC 1.15966</strain>
    </source>
</reference>
<dbReference type="Pfam" id="PF00480">
    <property type="entry name" value="ROK"/>
    <property type="match status" value="1"/>
</dbReference>
<dbReference type="SUPFAM" id="SSF53067">
    <property type="entry name" value="Actin-like ATPase domain"/>
    <property type="match status" value="1"/>
</dbReference>